<feature type="transmembrane region" description="Helical" evidence="7">
    <location>
        <begin position="12"/>
        <end position="33"/>
    </location>
</feature>
<proteinExistence type="inferred from homology"/>
<keyword evidence="2 7" id="KW-0813">Transport</keyword>
<dbReference type="EMBL" id="AP012279">
    <property type="protein sequence ID" value="BAL76165.1"/>
    <property type="molecule type" value="Genomic_DNA"/>
</dbReference>
<keyword evidence="5 7" id="KW-1133">Transmembrane helix</keyword>
<accession>A0AAI8QC88</accession>
<sequence>MSRRRDRIGPGLLGLVSPIVVLCIWELASRLGWTNPVLLPSPSQVIAALFALMASGAIVSPLAHTVGLFAVGYGLAVLIGTGIGIAMATSRTLYGLLEPLVEIVRPIPKPALVPVLFLFLGIGKATMITLVVLAAVFPVLISTFQGVRGLDPVLLETARTLQVSRARTIVSVILPASLPMVLAGMRVALGIGLVLVILAEMLAGEDGIGFRILDLERSFQIRDMFAWIVVLVALGGVLTKLFDIAERRLVPWRGRS</sequence>
<dbReference type="PROSITE" id="PS50928">
    <property type="entry name" value="ABC_TM1"/>
    <property type="match status" value="1"/>
</dbReference>
<protein>
    <recommendedName>
        <fullName evidence="8">ABC transmembrane type-1 domain-containing protein</fullName>
    </recommendedName>
</protein>
<evidence type="ECO:0000256" key="5">
    <source>
        <dbReference type="ARBA" id="ARBA00022989"/>
    </source>
</evidence>
<feature type="transmembrane region" description="Helical" evidence="7">
    <location>
        <begin position="70"/>
        <end position="91"/>
    </location>
</feature>
<dbReference type="CDD" id="cd06261">
    <property type="entry name" value="TM_PBP2"/>
    <property type="match status" value="1"/>
</dbReference>
<dbReference type="RefSeq" id="WP_015685467.1">
    <property type="nucleotide sequence ID" value="NC_017082.1"/>
</dbReference>
<reference evidence="9 10" key="1">
    <citation type="journal article" date="2012" name="Microbes Environ.">
        <title>Complete genome sequence of Bradyrhizobium sp. S23321: insights into symbiosis evolution in soil oligotrophs.</title>
        <authorList>
            <person name="Okubo T."/>
            <person name="Tsukui T."/>
            <person name="Maita H."/>
            <person name="Okamoto S."/>
            <person name="Oshima K."/>
            <person name="Fujisawa T."/>
            <person name="Saito A."/>
            <person name="Futamata H."/>
            <person name="Hattori R."/>
            <person name="Shimomura Y."/>
            <person name="Haruta S."/>
            <person name="Morimoto S."/>
            <person name="Wang Y."/>
            <person name="Sakai Y."/>
            <person name="Hattori M."/>
            <person name="Aizawa S."/>
            <person name="Nagashima K.V.P."/>
            <person name="Masuda S."/>
            <person name="Hattori T."/>
            <person name="Yamashita A."/>
            <person name="Bao Z."/>
            <person name="Hayatsu M."/>
            <person name="Kajiya-Kanegae H."/>
            <person name="Yoshinaga I."/>
            <person name="Sakamoto K."/>
            <person name="Toyota K."/>
            <person name="Nakao M."/>
            <person name="Kohara M."/>
            <person name="Anda M."/>
            <person name="Niwa R."/>
            <person name="Jung-Hwan P."/>
            <person name="Sameshima-Saito R."/>
            <person name="Tokuda S."/>
            <person name="Yamamoto S."/>
            <person name="Yamamoto S."/>
            <person name="Yokoyama T."/>
            <person name="Akutsu T."/>
            <person name="Nakamura Y."/>
            <person name="Nakahira-Yanaka Y."/>
            <person name="Takada Hoshino Y."/>
            <person name="Hirakawa H."/>
            <person name="Mitsui H."/>
            <person name="Terasawa K."/>
            <person name="Itakura M."/>
            <person name="Sato S."/>
            <person name="Ikeda-Ohtsubo W."/>
            <person name="Sakakura N."/>
            <person name="Kaminuma E."/>
            <person name="Minamisawa K."/>
        </authorList>
    </citation>
    <scope>NUCLEOTIDE SEQUENCE [LARGE SCALE GENOMIC DNA]</scope>
    <source>
        <strain evidence="9 10">S23321</strain>
    </source>
</reference>
<evidence type="ECO:0000256" key="4">
    <source>
        <dbReference type="ARBA" id="ARBA00022692"/>
    </source>
</evidence>
<evidence type="ECO:0000256" key="2">
    <source>
        <dbReference type="ARBA" id="ARBA00022448"/>
    </source>
</evidence>
<feature type="transmembrane region" description="Helical" evidence="7">
    <location>
        <begin position="111"/>
        <end position="141"/>
    </location>
</feature>
<feature type="transmembrane region" description="Helical" evidence="7">
    <location>
        <begin position="187"/>
        <end position="204"/>
    </location>
</feature>
<evidence type="ECO:0000313" key="10">
    <source>
        <dbReference type="Proteomes" id="UP000007886"/>
    </source>
</evidence>
<organism evidence="9 10">
    <name type="scientific">Bradyrhizobium cosmicum</name>
    <dbReference type="NCBI Taxonomy" id="1404864"/>
    <lineage>
        <taxon>Bacteria</taxon>
        <taxon>Pseudomonadati</taxon>
        <taxon>Pseudomonadota</taxon>
        <taxon>Alphaproteobacteria</taxon>
        <taxon>Hyphomicrobiales</taxon>
        <taxon>Nitrobacteraceae</taxon>
        <taxon>Bradyrhizobium</taxon>
    </lineage>
</organism>
<keyword evidence="6 7" id="KW-0472">Membrane</keyword>
<dbReference type="Gene3D" id="1.10.3720.10">
    <property type="entry name" value="MetI-like"/>
    <property type="match status" value="1"/>
</dbReference>
<gene>
    <name evidence="9" type="ORF">S23_29580</name>
</gene>
<name>A0AAI8QC88_9BRAD</name>
<evidence type="ECO:0000256" key="7">
    <source>
        <dbReference type="RuleBase" id="RU363032"/>
    </source>
</evidence>
<feature type="transmembrane region" description="Helical" evidence="7">
    <location>
        <begin position="224"/>
        <end position="245"/>
    </location>
</feature>
<evidence type="ECO:0000259" key="8">
    <source>
        <dbReference type="PROSITE" id="PS50928"/>
    </source>
</evidence>
<dbReference type="Proteomes" id="UP000007886">
    <property type="component" value="Chromosome"/>
</dbReference>
<dbReference type="InterPro" id="IPR035906">
    <property type="entry name" value="MetI-like_sf"/>
</dbReference>
<feature type="domain" description="ABC transmembrane type-1" evidence="8">
    <location>
        <begin position="62"/>
        <end position="242"/>
    </location>
</feature>
<dbReference type="InterPro" id="IPR000515">
    <property type="entry name" value="MetI-like"/>
</dbReference>
<evidence type="ECO:0000256" key="6">
    <source>
        <dbReference type="ARBA" id="ARBA00023136"/>
    </source>
</evidence>
<dbReference type="PANTHER" id="PTHR30151:SF0">
    <property type="entry name" value="ABC TRANSPORTER PERMEASE PROTEIN MJ0413-RELATED"/>
    <property type="match status" value="1"/>
</dbReference>
<comment type="subcellular location">
    <subcellularLocation>
        <location evidence="1 7">Cell membrane</location>
        <topology evidence="1 7">Multi-pass membrane protein</topology>
    </subcellularLocation>
</comment>
<dbReference type="AlphaFoldDB" id="A0AAI8QC88"/>
<dbReference type="Pfam" id="PF00528">
    <property type="entry name" value="BPD_transp_1"/>
    <property type="match status" value="1"/>
</dbReference>
<evidence type="ECO:0000313" key="9">
    <source>
        <dbReference type="EMBL" id="BAL76165.1"/>
    </source>
</evidence>
<dbReference type="KEGG" id="brs:S23_29580"/>
<dbReference type="GO" id="GO:0005886">
    <property type="term" value="C:plasma membrane"/>
    <property type="evidence" value="ECO:0007669"/>
    <property type="project" value="UniProtKB-SubCell"/>
</dbReference>
<dbReference type="GO" id="GO:0055085">
    <property type="term" value="P:transmembrane transport"/>
    <property type="evidence" value="ECO:0007669"/>
    <property type="project" value="InterPro"/>
</dbReference>
<evidence type="ECO:0000256" key="3">
    <source>
        <dbReference type="ARBA" id="ARBA00022475"/>
    </source>
</evidence>
<feature type="transmembrane region" description="Helical" evidence="7">
    <location>
        <begin position="45"/>
        <end position="63"/>
    </location>
</feature>
<keyword evidence="4 7" id="KW-0812">Transmembrane</keyword>
<keyword evidence="3" id="KW-1003">Cell membrane</keyword>
<evidence type="ECO:0000256" key="1">
    <source>
        <dbReference type="ARBA" id="ARBA00004651"/>
    </source>
</evidence>
<comment type="similarity">
    <text evidence="7">Belongs to the binding-protein-dependent transport system permease family.</text>
</comment>
<dbReference type="SUPFAM" id="SSF161098">
    <property type="entry name" value="MetI-like"/>
    <property type="match status" value="1"/>
</dbReference>
<keyword evidence="10" id="KW-1185">Reference proteome</keyword>
<dbReference type="PANTHER" id="PTHR30151">
    <property type="entry name" value="ALKANE SULFONATE ABC TRANSPORTER-RELATED, MEMBRANE SUBUNIT"/>
    <property type="match status" value="1"/>
</dbReference>